<dbReference type="EMBL" id="CAJGYO010000002">
    <property type="protein sequence ID" value="CAD6215110.1"/>
    <property type="molecule type" value="Genomic_DNA"/>
</dbReference>
<keyword evidence="1" id="KW-0800">Toxin</keyword>
<name>A0A811MXP2_9POAL</name>
<proteinExistence type="inferred from homology"/>
<evidence type="ECO:0000313" key="4">
    <source>
        <dbReference type="Proteomes" id="UP000604825"/>
    </source>
</evidence>
<feature type="region of interest" description="Disordered" evidence="2">
    <location>
        <begin position="193"/>
        <end position="235"/>
    </location>
</feature>
<feature type="compositionally biased region" description="Low complexity" evidence="2">
    <location>
        <begin position="203"/>
        <end position="212"/>
    </location>
</feature>
<dbReference type="GO" id="GO:0030598">
    <property type="term" value="F:rRNA N-glycosylase activity"/>
    <property type="evidence" value="ECO:0007669"/>
    <property type="project" value="UniProtKB-EC"/>
</dbReference>
<dbReference type="AlphaFoldDB" id="A0A811MXP2"/>
<dbReference type="PANTHER" id="PTHR33453">
    <property type="match status" value="1"/>
</dbReference>
<reference evidence="3" key="1">
    <citation type="submission" date="2020-10" db="EMBL/GenBank/DDBJ databases">
        <authorList>
            <person name="Han B."/>
            <person name="Lu T."/>
            <person name="Zhao Q."/>
            <person name="Huang X."/>
            <person name="Zhao Y."/>
        </authorList>
    </citation>
    <scope>NUCLEOTIDE SEQUENCE</scope>
</reference>
<dbReference type="InterPro" id="IPR036041">
    <property type="entry name" value="Ribosome-inact_prot_sf"/>
</dbReference>
<evidence type="ECO:0000256" key="2">
    <source>
        <dbReference type="SAM" id="MobiDB-lite"/>
    </source>
</evidence>
<dbReference type="PANTHER" id="PTHR33453:SF13">
    <property type="entry name" value="RRNA N-GLYCOSYLASE"/>
    <property type="match status" value="1"/>
</dbReference>
<gene>
    <name evidence="3" type="ORF">NCGR_LOCUS10386</name>
</gene>
<dbReference type="GO" id="GO:0006952">
    <property type="term" value="P:defense response"/>
    <property type="evidence" value="ECO:0007669"/>
    <property type="project" value="UniProtKB-KW"/>
</dbReference>
<dbReference type="GO" id="GO:0090729">
    <property type="term" value="F:toxin activity"/>
    <property type="evidence" value="ECO:0007669"/>
    <property type="project" value="UniProtKB-KW"/>
</dbReference>
<dbReference type="Pfam" id="PF00161">
    <property type="entry name" value="RIP"/>
    <property type="match status" value="1"/>
</dbReference>
<dbReference type="Gene3D" id="3.40.420.10">
    <property type="entry name" value="Ricin (A subunit), domain 1"/>
    <property type="match status" value="1"/>
</dbReference>
<dbReference type="SUPFAM" id="SSF56371">
    <property type="entry name" value="Ribosome inactivating proteins (RIP)"/>
    <property type="match status" value="1"/>
</dbReference>
<accession>A0A811MXP2</accession>
<feature type="compositionally biased region" description="Basic and acidic residues" evidence="2">
    <location>
        <begin position="193"/>
        <end position="202"/>
    </location>
</feature>
<comment type="catalytic activity">
    <reaction evidence="1">
        <text>Endohydrolysis of the N-glycosidic bond at one specific adenosine on the 28S rRNA.</text>
        <dbReference type="EC" id="3.2.2.22"/>
    </reaction>
</comment>
<dbReference type="GO" id="GO:0017148">
    <property type="term" value="P:negative regulation of translation"/>
    <property type="evidence" value="ECO:0007669"/>
    <property type="project" value="UniProtKB-KW"/>
</dbReference>
<dbReference type="InterPro" id="IPR001574">
    <property type="entry name" value="Ribosome_inactivat_prot"/>
</dbReference>
<comment type="caution">
    <text evidence="3">The sequence shown here is derived from an EMBL/GenBank/DDBJ whole genome shotgun (WGS) entry which is preliminary data.</text>
</comment>
<keyword evidence="4" id="KW-1185">Reference proteome</keyword>
<keyword evidence="1" id="KW-0652">Protein synthesis inhibitor</keyword>
<comment type="similarity">
    <text evidence="1">Belongs to the ribosome-inactivating protein family.</text>
</comment>
<organism evidence="3 4">
    <name type="scientific">Miscanthus lutarioriparius</name>
    <dbReference type="NCBI Taxonomy" id="422564"/>
    <lineage>
        <taxon>Eukaryota</taxon>
        <taxon>Viridiplantae</taxon>
        <taxon>Streptophyta</taxon>
        <taxon>Embryophyta</taxon>
        <taxon>Tracheophyta</taxon>
        <taxon>Spermatophyta</taxon>
        <taxon>Magnoliopsida</taxon>
        <taxon>Liliopsida</taxon>
        <taxon>Poales</taxon>
        <taxon>Poaceae</taxon>
        <taxon>PACMAD clade</taxon>
        <taxon>Panicoideae</taxon>
        <taxon>Andropogonodae</taxon>
        <taxon>Andropogoneae</taxon>
        <taxon>Saccharinae</taxon>
        <taxon>Miscanthus</taxon>
    </lineage>
</organism>
<dbReference type="EC" id="3.2.2.22" evidence="1"/>
<evidence type="ECO:0000313" key="3">
    <source>
        <dbReference type="EMBL" id="CAD6215110.1"/>
    </source>
</evidence>
<evidence type="ECO:0000256" key="1">
    <source>
        <dbReference type="RuleBase" id="RU004915"/>
    </source>
</evidence>
<dbReference type="Proteomes" id="UP000604825">
    <property type="component" value="Unassembled WGS sequence"/>
</dbReference>
<sequence>MEENPAFTAELDVSRGRLLGFSALVLLRYAPTTSASPATRALTGGGRAALLHRAAGLEPESVTLGKKDLEAAVGQLAAVGRRSNAGAGGSSQQDTARSLMVVAVMVCEAIRFRSVAGALAHIMCGAARFGPLPAHMVAQVKNWSSLSEYWLGAALYGQKFLPLVGAADGSQQRCDHIPAAPACACEDRLPGRHDGARRRAEPAEAAARQAQEGARRALARRVRPSTQQKKGNKFT</sequence>
<dbReference type="InterPro" id="IPR016138">
    <property type="entry name" value="Ribosome_inactivat_prot_sub1"/>
</dbReference>
<protein>
    <recommendedName>
        <fullName evidence="1">rRNA N-glycosylase</fullName>
        <ecNumber evidence="1">3.2.2.22</ecNumber>
    </recommendedName>
</protein>
<keyword evidence="1" id="KW-0378">Hydrolase</keyword>
<keyword evidence="1" id="KW-0611">Plant defense</keyword>